<gene>
    <name evidence="2" type="primary">pSLA2-M.93</name>
</gene>
<evidence type="ECO:0000313" key="2">
    <source>
        <dbReference type="EMBL" id="BAK19887.1"/>
    </source>
</evidence>
<dbReference type="AlphaFoldDB" id="F2Z8V7"/>
<dbReference type="InterPro" id="IPR014862">
    <property type="entry name" value="TrwC"/>
</dbReference>
<feature type="domain" description="TrwC relaxase" evidence="1">
    <location>
        <begin position="13"/>
        <end position="75"/>
    </location>
</feature>
<reference evidence="2" key="1">
    <citation type="journal article" date="1994" name="J. Antibiot.">
        <title>Isolation and characterization of linear plasmids from lankacidin-producing Streptomyces species.</title>
        <authorList>
            <person name="Kinashi H."/>
            <person name="Mori E."/>
            <person name="Hatani A."/>
            <person name="Nimi O."/>
        </authorList>
    </citation>
    <scope>NUCLEOTIDE SEQUENCE</scope>
    <source>
        <strain evidence="2">7434AN4</strain>
        <plasmid evidence="2">pSLA2-M</plasmid>
    </source>
</reference>
<accession>F2Z8V7</accession>
<dbReference type="SUPFAM" id="SSF55464">
    <property type="entry name" value="Origin of replication-binding domain, RBD-like"/>
    <property type="match status" value="1"/>
</dbReference>
<reference evidence="2" key="2">
    <citation type="journal article" date="2011" name="Biosci. Biotechnol. Biochem.">
        <title>pSLA2-M of Streptomyces rochei is a composite linear plasmid characterized by self-defense genes and homology with pSLA2-L.</title>
        <authorList>
            <person name="Yang Y."/>
            <person name="Kurokawa T."/>
            <person name="Takahama Y."/>
            <person name="Nindita Y."/>
            <person name="Mochizuki S."/>
            <person name="Arakawa K."/>
            <person name="Endo S."/>
            <person name="Kinashi H."/>
        </authorList>
    </citation>
    <scope>NUCLEOTIDE SEQUENCE</scope>
    <source>
        <strain evidence="2">7434AN4</strain>
        <plasmid evidence="2">pSLA2-M</plasmid>
    </source>
</reference>
<proteinExistence type="predicted"/>
<geneLocation type="plasmid" evidence="2">
    <name>pSLA2-M</name>
</geneLocation>
<name>F2Z8V7_STRRO</name>
<organism evidence="2">
    <name type="scientific">Streptomyces rochei</name>
    <name type="common">Streptomyces parvullus</name>
    <dbReference type="NCBI Taxonomy" id="1928"/>
    <lineage>
        <taxon>Bacteria</taxon>
        <taxon>Bacillati</taxon>
        <taxon>Actinomycetota</taxon>
        <taxon>Actinomycetes</taxon>
        <taxon>Kitasatosporales</taxon>
        <taxon>Streptomycetaceae</taxon>
        <taxon>Streptomyces</taxon>
        <taxon>Streptomyces rochei group</taxon>
    </lineage>
</organism>
<protein>
    <recommendedName>
        <fullName evidence="1">TrwC relaxase domain-containing protein</fullName>
    </recommendedName>
</protein>
<sequence>MKRSVKPQPTIYLLSALGDEETRRMIEAAHEYAIERVLEWIEGEAAVIRYGKDGIYWVRLPDGLVAARFRRCDPRVACVLEVPNLSPPTADFPRRRAWRAAHDGASVPFPQPTV</sequence>
<keyword evidence="2" id="KW-0614">Plasmid</keyword>
<dbReference type="Pfam" id="PF08751">
    <property type="entry name" value="TrwC"/>
    <property type="match status" value="1"/>
</dbReference>
<dbReference type="EMBL" id="AB597522">
    <property type="protein sequence ID" value="BAK19887.1"/>
    <property type="molecule type" value="Genomic_DNA"/>
</dbReference>
<evidence type="ECO:0000259" key="1">
    <source>
        <dbReference type="Pfam" id="PF08751"/>
    </source>
</evidence>